<evidence type="ECO:0000259" key="9">
    <source>
        <dbReference type="PROSITE" id="PS50850"/>
    </source>
</evidence>
<feature type="transmembrane region" description="Helical" evidence="8">
    <location>
        <begin position="146"/>
        <end position="167"/>
    </location>
</feature>
<feature type="transmembrane region" description="Helical" evidence="8">
    <location>
        <begin position="53"/>
        <end position="76"/>
    </location>
</feature>
<dbReference type="EMBL" id="FQVN01000023">
    <property type="protein sequence ID" value="SHH11778.1"/>
    <property type="molecule type" value="Genomic_DNA"/>
</dbReference>
<feature type="transmembrane region" description="Helical" evidence="8">
    <location>
        <begin position="265"/>
        <end position="288"/>
    </location>
</feature>
<name>A0A1M5QCU5_STRHI</name>
<gene>
    <name evidence="10" type="ORF">SAMN05444320_12325</name>
</gene>
<feature type="transmembrane region" description="Helical" evidence="8">
    <location>
        <begin position="207"/>
        <end position="227"/>
    </location>
</feature>
<evidence type="ECO:0000256" key="1">
    <source>
        <dbReference type="ARBA" id="ARBA00004651"/>
    </source>
</evidence>
<keyword evidence="2" id="KW-0813">Transport</keyword>
<dbReference type="InterPro" id="IPR011701">
    <property type="entry name" value="MFS"/>
</dbReference>
<feature type="compositionally biased region" description="Low complexity" evidence="7">
    <location>
        <begin position="35"/>
        <end position="44"/>
    </location>
</feature>
<accession>A0A1M5QCU5</accession>
<feature type="transmembrane region" description="Helical" evidence="8">
    <location>
        <begin position="399"/>
        <end position="423"/>
    </location>
</feature>
<feature type="transmembrane region" description="Helical" evidence="8">
    <location>
        <begin position="239"/>
        <end position="259"/>
    </location>
</feature>
<feature type="transmembrane region" description="Helical" evidence="8">
    <location>
        <begin position="337"/>
        <end position="356"/>
    </location>
</feature>
<dbReference type="Gene3D" id="1.20.1250.20">
    <property type="entry name" value="MFS general substrate transporter like domains"/>
    <property type="match status" value="2"/>
</dbReference>
<feature type="transmembrane region" description="Helical" evidence="8">
    <location>
        <begin position="516"/>
        <end position="536"/>
    </location>
</feature>
<dbReference type="PANTHER" id="PTHR42718:SF46">
    <property type="entry name" value="BLR6921 PROTEIN"/>
    <property type="match status" value="1"/>
</dbReference>
<dbReference type="STRING" id="2017.SAMN05444320_12325"/>
<keyword evidence="6 8" id="KW-0472">Membrane</keyword>
<evidence type="ECO:0000256" key="5">
    <source>
        <dbReference type="ARBA" id="ARBA00022989"/>
    </source>
</evidence>
<dbReference type="Proteomes" id="UP000184501">
    <property type="component" value="Unassembled WGS sequence"/>
</dbReference>
<evidence type="ECO:0000256" key="7">
    <source>
        <dbReference type="SAM" id="MobiDB-lite"/>
    </source>
</evidence>
<proteinExistence type="predicted"/>
<comment type="subcellular location">
    <subcellularLocation>
        <location evidence="1">Cell membrane</location>
        <topology evidence="1">Multi-pass membrane protein</topology>
    </subcellularLocation>
</comment>
<dbReference type="PROSITE" id="PS50850">
    <property type="entry name" value="MFS"/>
    <property type="match status" value="1"/>
</dbReference>
<feature type="transmembrane region" description="Helical" evidence="8">
    <location>
        <begin position="179"/>
        <end position="201"/>
    </location>
</feature>
<evidence type="ECO:0000256" key="8">
    <source>
        <dbReference type="SAM" id="Phobius"/>
    </source>
</evidence>
<evidence type="ECO:0000256" key="4">
    <source>
        <dbReference type="ARBA" id="ARBA00022692"/>
    </source>
</evidence>
<feature type="domain" description="Major facilitator superfamily (MFS) profile" evidence="9">
    <location>
        <begin position="55"/>
        <end position="540"/>
    </location>
</feature>
<dbReference type="GO" id="GO:0005886">
    <property type="term" value="C:plasma membrane"/>
    <property type="evidence" value="ECO:0007669"/>
    <property type="project" value="UniProtKB-SubCell"/>
</dbReference>
<feature type="transmembrane region" description="Helical" evidence="8">
    <location>
        <begin position="121"/>
        <end position="140"/>
    </location>
</feature>
<dbReference type="GO" id="GO:0022857">
    <property type="term" value="F:transmembrane transporter activity"/>
    <property type="evidence" value="ECO:0007669"/>
    <property type="project" value="InterPro"/>
</dbReference>
<reference evidence="10 11" key="1">
    <citation type="submission" date="2016-11" db="EMBL/GenBank/DDBJ databases">
        <authorList>
            <person name="Jaros S."/>
            <person name="Januszkiewicz K."/>
            <person name="Wedrychowicz H."/>
        </authorList>
    </citation>
    <scope>NUCLEOTIDE SEQUENCE [LARGE SCALE GENOMIC DNA]</scope>
    <source>
        <strain evidence="10 11">DSM 44523</strain>
    </source>
</reference>
<dbReference type="CDD" id="cd17321">
    <property type="entry name" value="MFS_MMR_MDR_like"/>
    <property type="match status" value="1"/>
</dbReference>
<dbReference type="Pfam" id="PF07690">
    <property type="entry name" value="MFS_1"/>
    <property type="match status" value="1"/>
</dbReference>
<keyword evidence="11" id="KW-1185">Reference proteome</keyword>
<dbReference type="InterPro" id="IPR020846">
    <property type="entry name" value="MFS_dom"/>
</dbReference>
<feature type="compositionally biased region" description="Basic and acidic residues" evidence="7">
    <location>
        <begin position="13"/>
        <end position="34"/>
    </location>
</feature>
<evidence type="ECO:0000313" key="10">
    <source>
        <dbReference type="EMBL" id="SHH11778.1"/>
    </source>
</evidence>
<sequence length="545" mass="55625">MTRAQEPQTRAPQIREPRTREPRTREPRTGERGAEPVGGDAPGAEAGGGRRGLFTFAVGLCVAMVFGLGAAVNLAVGRLSTSALHPSATQVLWIVDTYLVVFGCLLIPAGSVGDRFGRKGAMLTGLAVLTVGSVGSALAPTVPLLLVARAVTGAGAALVLPSSLPLLTQVFPADQRGRAIATWTAMSSVGGVAGNVLGGLVLQYFDWQMLFAAAAPLAVVGMALVAATAPRVPRHERPLDPVGVLVLVGGVLALLFGIIEGQRDGWLAPVVLLAFGAAAVLLTVFVLVELRREHPLIDPRAFLRPGLRSGALGIVVSFVAMYSVFALNGQYLMSVKGYPAVLAGFGTLPMAVMMFVASRRAAGLAERIGARAVVVGGLLGVAAGLALYSLCGPDTPYPLYALCVLLVGAGSGLSNPLLSTAILSALPASRAGVGSGINSFSREFGGALGFALFGTLLNGAFGPALPASLRELPGEAGEAARRAVGSALALVHERGGPEAAAVDHAVRVAFSDAAGFALRLVAALVAVATVLVVVWYPARRPAEPS</sequence>
<dbReference type="SUPFAM" id="SSF103473">
    <property type="entry name" value="MFS general substrate transporter"/>
    <property type="match status" value="2"/>
</dbReference>
<feature type="compositionally biased region" description="Polar residues" evidence="7">
    <location>
        <begin position="1"/>
        <end position="11"/>
    </location>
</feature>
<dbReference type="AlphaFoldDB" id="A0A1M5QCU5"/>
<feature type="transmembrane region" description="Helical" evidence="8">
    <location>
        <begin position="444"/>
        <end position="465"/>
    </location>
</feature>
<feature type="transmembrane region" description="Helical" evidence="8">
    <location>
        <begin position="368"/>
        <end position="387"/>
    </location>
</feature>
<feature type="transmembrane region" description="Helical" evidence="8">
    <location>
        <begin position="88"/>
        <end position="109"/>
    </location>
</feature>
<dbReference type="PANTHER" id="PTHR42718">
    <property type="entry name" value="MAJOR FACILITATOR SUPERFAMILY MULTIDRUG TRANSPORTER MFSC"/>
    <property type="match status" value="1"/>
</dbReference>
<evidence type="ECO:0000256" key="3">
    <source>
        <dbReference type="ARBA" id="ARBA00022475"/>
    </source>
</evidence>
<feature type="transmembrane region" description="Helical" evidence="8">
    <location>
        <begin position="309"/>
        <end position="331"/>
    </location>
</feature>
<protein>
    <submittedName>
        <fullName evidence="10">Drug resistance transporter, EmrB/QacA subfamily</fullName>
    </submittedName>
</protein>
<evidence type="ECO:0000313" key="11">
    <source>
        <dbReference type="Proteomes" id="UP000184501"/>
    </source>
</evidence>
<evidence type="ECO:0000256" key="6">
    <source>
        <dbReference type="ARBA" id="ARBA00023136"/>
    </source>
</evidence>
<evidence type="ECO:0000256" key="2">
    <source>
        <dbReference type="ARBA" id="ARBA00022448"/>
    </source>
</evidence>
<feature type="region of interest" description="Disordered" evidence="7">
    <location>
        <begin position="1"/>
        <end position="44"/>
    </location>
</feature>
<dbReference type="InterPro" id="IPR036259">
    <property type="entry name" value="MFS_trans_sf"/>
</dbReference>
<keyword evidence="3" id="KW-1003">Cell membrane</keyword>
<organism evidence="10 11">
    <name type="scientific">Streptoalloteichus hindustanus</name>
    <dbReference type="NCBI Taxonomy" id="2017"/>
    <lineage>
        <taxon>Bacteria</taxon>
        <taxon>Bacillati</taxon>
        <taxon>Actinomycetota</taxon>
        <taxon>Actinomycetes</taxon>
        <taxon>Pseudonocardiales</taxon>
        <taxon>Pseudonocardiaceae</taxon>
        <taxon>Streptoalloteichus</taxon>
    </lineage>
</organism>
<keyword evidence="4 8" id="KW-0812">Transmembrane</keyword>
<keyword evidence="5 8" id="KW-1133">Transmembrane helix</keyword>